<dbReference type="RefSeq" id="WP_115793492.1">
    <property type="nucleotide sequence ID" value="NZ_QSLN01000040.1"/>
</dbReference>
<dbReference type="Pfam" id="PF20126">
    <property type="entry name" value="TumE"/>
    <property type="match status" value="1"/>
</dbReference>
<keyword evidence="2" id="KW-1185">Reference proteome</keyword>
<comment type="caution">
    <text evidence="1">The sequence shown here is derived from an EMBL/GenBank/DDBJ whole genome shotgun (WGS) entry which is preliminary data.</text>
</comment>
<dbReference type="InterPro" id="IPR045397">
    <property type="entry name" value="TumE-like"/>
</dbReference>
<reference evidence="1 2" key="1">
    <citation type="submission" date="2018-08" db="EMBL/GenBank/DDBJ databases">
        <title>Form III RuBisCO-mediated autotrophy in Thermodesulfobium bacteria.</title>
        <authorList>
            <person name="Toshchakov S.V."/>
            <person name="Kublanov I.V."/>
            <person name="Frolov E."/>
            <person name="Bonch-Osmolovskaya E.A."/>
            <person name="Tourova T.P."/>
            <person name="Chernych N.A."/>
            <person name="Lebedinsky A.V."/>
        </authorList>
    </citation>
    <scope>NUCLEOTIDE SEQUENCE [LARGE SCALE GENOMIC DNA]</scope>
    <source>
        <strain evidence="1 2">SR</strain>
    </source>
</reference>
<name>A0A3D8P0L7_9THEO</name>
<dbReference type="Proteomes" id="UP000256329">
    <property type="component" value="Unassembled WGS sequence"/>
</dbReference>
<accession>A0A3D8P0L7</accession>
<organism evidence="1 2">
    <name type="scientific">Ammonifex thiophilus</name>
    <dbReference type="NCBI Taxonomy" id="444093"/>
    <lineage>
        <taxon>Bacteria</taxon>
        <taxon>Bacillati</taxon>
        <taxon>Bacillota</taxon>
        <taxon>Clostridia</taxon>
        <taxon>Thermoanaerobacterales</taxon>
        <taxon>Thermoanaerobacteraceae</taxon>
        <taxon>Ammonifex</taxon>
    </lineage>
</organism>
<protein>
    <submittedName>
        <fullName evidence="1">Uncharacterized protein</fullName>
    </submittedName>
</protein>
<gene>
    <name evidence="1" type="ORF">DXX99_10875</name>
</gene>
<sequence length="116" mass="13679">MSLDPKELLARYGDIIAKIEVISIGTAQKLRIVLKDDSYIDLWFSASGRYSYHWERRHIDGKIFRFDNAPHHKDVATFPHHLHDGSEEKIQESWISSRLEEAAFQVLDFVRSRLRR</sequence>
<dbReference type="OrthoDB" id="572460at2"/>
<evidence type="ECO:0000313" key="2">
    <source>
        <dbReference type="Proteomes" id="UP000256329"/>
    </source>
</evidence>
<dbReference type="AlphaFoldDB" id="A0A3D8P0L7"/>
<evidence type="ECO:0000313" key="1">
    <source>
        <dbReference type="EMBL" id="RDV80418.1"/>
    </source>
</evidence>
<proteinExistence type="predicted"/>
<dbReference type="EMBL" id="QSLN01000040">
    <property type="protein sequence ID" value="RDV80418.1"/>
    <property type="molecule type" value="Genomic_DNA"/>
</dbReference>